<dbReference type="Proteomes" id="UP000005737">
    <property type="component" value="Unassembled WGS sequence"/>
</dbReference>
<keyword evidence="2" id="KW-1185">Reference proteome</keyword>
<dbReference type="AlphaFoldDB" id="H2CKI1"/>
<organism evidence="1 2">
    <name type="scientific">Leptonema illini DSM 21528</name>
    <dbReference type="NCBI Taxonomy" id="929563"/>
    <lineage>
        <taxon>Bacteria</taxon>
        <taxon>Pseudomonadati</taxon>
        <taxon>Spirochaetota</taxon>
        <taxon>Spirochaetia</taxon>
        <taxon>Leptospirales</taxon>
        <taxon>Leptospiraceae</taxon>
        <taxon>Leptonema</taxon>
    </lineage>
</organism>
<dbReference type="RefSeq" id="WP_002774812.1">
    <property type="nucleotide sequence ID" value="NZ_JH597773.1"/>
</dbReference>
<reference evidence="1 2" key="1">
    <citation type="submission" date="2011-10" db="EMBL/GenBank/DDBJ databases">
        <title>The Improved High-Quality Draft genome of Leptonema illini DSM 21528.</title>
        <authorList>
            <consortium name="US DOE Joint Genome Institute (JGI-PGF)"/>
            <person name="Lucas S."/>
            <person name="Copeland A."/>
            <person name="Lapidus A."/>
            <person name="Glavina del Rio T."/>
            <person name="Dalin E."/>
            <person name="Tice H."/>
            <person name="Bruce D."/>
            <person name="Goodwin L."/>
            <person name="Pitluck S."/>
            <person name="Peters L."/>
            <person name="Mikhailova N."/>
            <person name="Held B."/>
            <person name="Kyrpides N."/>
            <person name="Mavromatis K."/>
            <person name="Ivanova N."/>
            <person name="Markowitz V."/>
            <person name="Cheng J.-F."/>
            <person name="Hugenholtz P."/>
            <person name="Woyke T."/>
            <person name="Wu D."/>
            <person name="Gronow S."/>
            <person name="Wellnitz S."/>
            <person name="Brambilla E.-M."/>
            <person name="Klenk H.-P."/>
            <person name="Eisen J.A."/>
        </authorList>
    </citation>
    <scope>NUCLEOTIDE SEQUENCE [LARGE SCALE GENOMIC DNA]</scope>
    <source>
        <strain evidence="1 2">DSM 21528</strain>
    </source>
</reference>
<dbReference type="HOGENOM" id="CLU_2683376_0_0_12"/>
<protein>
    <submittedName>
        <fullName evidence="1">Uncharacterized protein</fullName>
    </submittedName>
</protein>
<sequence>MLTEYCKISDEVAEDLRPLIQRMREHYAAFIFCADAYEKAHKDFFNRLQTIYPDLPEGFSFDAANNVIMVEKGE</sequence>
<dbReference type="STRING" id="183.GCA_002009735_02062"/>
<proteinExistence type="predicted"/>
<evidence type="ECO:0000313" key="1">
    <source>
        <dbReference type="EMBL" id="EHQ08286.1"/>
    </source>
</evidence>
<dbReference type="EMBL" id="JH597773">
    <property type="protein sequence ID" value="EHQ08286.1"/>
    <property type="molecule type" value="Genomic_DNA"/>
</dbReference>
<accession>H2CKI1</accession>
<name>H2CKI1_9LEPT</name>
<evidence type="ECO:0000313" key="2">
    <source>
        <dbReference type="Proteomes" id="UP000005737"/>
    </source>
</evidence>
<gene>
    <name evidence="1" type="ORF">Lepil_3629</name>
</gene>